<dbReference type="AlphaFoldDB" id="A0A5N6RQE9"/>
<dbReference type="EMBL" id="CM017327">
    <property type="protein sequence ID" value="KAE8100509.1"/>
    <property type="molecule type" value="Genomic_DNA"/>
</dbReference>
<gene>
    <name evidence="2" type="ORF">FH972_018404</name>
</gene>
<accession>A0A5N6RQE9</accession>
<sequence>MRGVAVSEVVDVGVVARQRRRLRVEDKYELKKPKSDLHRWGRGNPPDGNGTMAESRYRGWSRQAEFEVVEEKLWRMMYLKNWCLLMEMRKEREASLAASVPNIPSAVLMLLKEQGKQEDFRETAAGDMLSNVWRLPTCMFEASPGMELKVDNALLSQCGRSILARGVPL</sequence>
<dbReference type="Proteomes" id="UP000327013">
    <property type="component" value="Chromosome 7"/>
</dbReference>
<evidence type="ECO:0000256" key="1">
    <source>
        <dbReference type="SAM" id="MobiDB-lite"/>
    </source>
</evidence>
<organism evidence="2 3">
    <name type="scientific">Carpinus fangiana</name>
    <dbReference type="NCBI Taxonomy" id="176857"/>
    <lineage>
        <taxon>Eukaryota</taxon>
        <taxon>Viridiplantae</taxon>
        <taxon>Streptophyta</taxon>
        <taxon>Embryophyta</taxon>
        <taxon>Tracheophyta</taxon>
        <taxon>Spermatophyta</taxon>
        <taxon>Magnoliopsida</taxon>
        <taxon>eudicotyledons</taxon>
        <taxon>Gunneridae</taxon>
        <taxon>Pentapetalae</taxon>
        <taxon>rosids</taxon>
        <taxon>fabids</taxon>
        <taxon>Fagales</taxon>
        <taxon>Betulaceae</taxon>
        <taxon>Carpinus</taxon>
    </lineage>
</organism>
<evidence type="ECO:0000313" key="2">
    <source>
        <dbReference type="EMBL" id="KAE8100509.1"/>
    </source>
</evidence>
<protein>
    <submittedName>
        <fullName evidence="2">Uncharacterized protein</fullName>
    </submittedName>
</protein>
<proteinExistence type="predicted"/>
<name>A0A5N6RQE9_9ROSI</name>
<keyword evidence="3" id="KW-1185">Reference proteome</keyword>
<feature type="region of interest" description="Disordered" evidence="1">
    <location>
        <begin position="36"/>
        <end position="55"/>
    </location>
</feature>
<reference evidence="2 3" key="1">
    <citation type="submission" date="2019-06" db="EMBL/GenBank/DDBJ databases">
        <title>A chromosomal-level reference genome of Carpinus fangiana (Coryloideae, Betulaceae).</title>
        <authorList>
            <person name="Yang X."/>
            <person name="Wang Z."/>
            <person name="Zhang L."/>
            <person name="Hao G."/>
            <person name="Liu J."/>
            <person name="Yang Y."/>
        </authorList>
    </citation>
    <scope>NUCLEOTIDE SEQUENCE [LARGE SCALE GENOMIC DNA]</scope>
    <source>
        <strain evidence="2">Cfa_2016G</strain>
        <tissue evidence="2">Leaf</tissue>
    </source>
</reference>
<evidence type="ECO:0000313" key="3">
    <source>
        <dbReference type="Proteomes" id="UP000327013"/>
    </source>
</evidence>